<dbReference type="RefSeq" id="WP_309202521.1">
    <property type="nucleotide sequence ID" value="NZ_CP133548.1"/>
</dbReference>
<evidence type="ECO:0008006" key="4">
    <source>
        <dbReference type="Google" id="ProtNLM"/>
    </source>
</evidence>
<reference evidence="2 3" key="1">
    <citation type="submission" date="2023-08" db="EMBL/GenBank/DDBJ databases">
        <title>Pleionea litopenaei sp. nov., isolated from stomach of juvenile Litopenaeus vannamei.</title>
        <authorList>
            <person name="Rho A.M."/>
            <person name="Hwang C.Y."/>
        </authorList>
    </citation>
    <scope>NUCLEOTIDE SEQUENCE [LARGE SCALE GENOMIC DNA]</scope>
    <source>
        <strain evidence="2 3">HL-JVS1</strain>
    </source>
</reference>
<evidence type="ECO:0000313" key="2">
    <source>
        <dbReference type="EMBL" id="WMS87380.1"/>
    </source>
</evidence>
<dbReference type="SUPFAM" id="SSF48452">
    <property type="entry name" value="TPR-like"/>
    <property type="match status" value="1"/>
</dbReference>
<sequence length="647" mass="71586">MTAKNSCKQSLAHRPLRALTAAISMSLFLAACGPKQPQITQQQIKDARSSGQLEQLYKKVNADLAAASGSSKQSLTAIATQIARQLAADKQAEIYQSIEDNRLPAGVVSLSLLQKLQDSAQEIKAWDESRWNDVQQRISTEKTATQTELSKQLLKVSQLPVDDLLFRINAMGVAAKMAGEGSQQEQNYLSQKEQAIVDWMSEADRAMASREYTLAATHLRKVLGLDPNNQEAQEKLSRSEQQGFEAAFRAALEDSKPDLALSELKRIAASPVFEEVKGSLTNSIDLLHDYFINLGLQSSSQGALKAAYRNFSKAREIKQVMNQEPQRNAEVDYLNKLMNFAATKGQQKAYGEQLAYLEVVNQFNPELPKAREALANARKTIVEYASTSMLVQDFSQTGTHHSAGKSVAKQVFAWVFDNMPGQVALVNAQQMSQADTTAPGRILTLEGDILQAGVESQSSNSKKIMRVTTETKRTPNPEYKEWVEDGRKGTAPQEFFVEEKKEDVEVTVNHASKTGILSVSYRLIDQKTGQVLLNQPARDQQIFEGEGNEGIAIGEFNMPYKRPEVPSDIEIMERLSSQVALQIGEQLQKTLQASDQRYETLGDRALAQGKLDIARNYFGYAAAIRSLRGQNTDGVLNKLITAVMETN</sequence>
<dbReference type="Gene3D" id="1.25.40.10">
    <property type="entry name" value="Tetratricopeptide repeat domain"/>
    <property type="match status" value="1"/>
</dbReference>
<evidence type="ECO:0000256" key="1">
    <source>
        <dbReference type="SAM" id="SignalP"/>
    </source>
</evidence>
<dbReference type="InterPro" id="IPR011990">
    <property type="entry name" value="TPR-like_helical_dom_sf"/>
</dbReference>
<gene>
    <name evidence="2" type="ORF">Q9312_00270</name>
</gene>
<dbReference type="AlphaFoldDB" id="A0AA51RTT2"/>
<dbReference type="KEGG" id="plei:Q9312_00270"/>
<dbReference type="PROSITE" id="PS51257">
    <property type="entry name" value="PROKAR_LIPOPROTEIN"/>
    <property type="match status" value="1"/>
</dbReference>
<dbReference type="Proteomes" id="UP001239782">
    <property type="component" value="Chromosome"/>
</dbReference>
<name>A0AA51RTT2_9GAMM</name>
<proteinExistence type="predicted"/>
<feature type="signal peptide" evidence="1">
    <location>
        <begin position="1"/>
        <end position="30"/>
    </location>
</feature>
<accession>A0AA51RTT2</accession>
<organism evidence="2 3">
    <name type="scientific">Pleionea litopenaei</name>
    <dbReference type="NCBI Taxonomy" id="3070815"/>
    <lineage>
        <taxon>Bacteria</taxon>
        <taxon>Pseudomonadati</taxon>
        <taxon>Pseudomonadota</taxon>
        <taxon>Gammaproteobacteria</taxon>
        <taxon>Oceanospirillales</taxon>
        <taxon>Pleioneaceae</taxon>
        <taxon>Pleionea</taxon>
    </lineage>
</organism>
<dbReference type="EMBL" id="CP133548">
    <property type="protein sequence ID" value="WMS87380.1"/>
    <property type="molecule type" value="Genomic_DNA"/>
</dbReference>
<feature type="chain" id="PRO_5041336913" description="Curli production assembly/transport component CsgG" evidence="1">
    <location>
        <begin position="31"/>
        <end position="647"/>
    </location>
</feature>
<evidence type="ECO:0000313" key="3">
    <source>
        <dbReference type="Proteomes" id="UP001239782"/>
    </source>
</evidence>
<keyword evidence="1" id="KW-0732">Signal</keyword>
<keyword evidence="3" id="KW-1185">Reference proteome</keyword>
<protein>
    <recommendedName>
        <fullName evidence="4">Curli production assembly/transport component CsgG</fullName>
    </recommendedName>
</protein>